<dbReference type="PROSITE" id="PS00138">
    <property type="entry name" value="SUBTILASE_SER"/>
    <property type="match status" value="1"/>
</dbReference>
<dbReference type="PROSITE" id="PS00136">
    <property type="entry name" value="SUBTILASE_ASP"/>
    <property type="match status" value="1"/>
</dbReference>
<organism evidence="9 10">
    <name type="scientific">Rhodoferax fermentans</name>
    <dbReference type="NCBI Taxonomy" id="28066"/>
    <lineage>
        <taxon>Bacteria</taxon>
        <taxon>Pseudomonadati</taxon>
        <taxon>Pseudomonadota</taxon>
        <taxon>Betaproteobacteria</taxon>
        <taxon>Burkholderiales</taxon>
        <taxon>Comamonadaceae</taxon>
        <taxon>Rhodoferax</taxon>
    </lineage>
</organism>
<dbReference type="Gene3D" id="3.40.50.200">
    <property type="entry name" value="Peptidase S8/S53 domain"/>
    <property type="match status" value="1"/>
</dbReference>
<dbReference type="InterPro" id="IPR036852">
    <property type="entry name" value="Peptidase_S8/S53_dom_sf"/>
</dbReference>
<accession>A0A1T1AT45</accession>
<dbReference type="Proteomes" id="UP000190750">
    <property type="component" value="Unassembled WGS sequence"/>
</dbReference>
<dbReference type="OrthoDB" id="6306157at2"/>
<dbReference type="PANTHER" id="PTHR43806:SF11">
    <property type="entry name" value="CEREVISIN-RELATED"/>
    <property type="match status" value="1"/>
</dbReference>
<dbReference type="PRINTS" id="PR00723">
    <property type="entry name" value="SUBTILISIN"/>
</dbReference>
<keyword evidence="4 5" id="KW-0720">Serine protease</keyword>
<dbReference type="PROSITE" id="PS51892">
    <property type="entry name" value="SUBTILASE"/>
    <property type="match status" value="1"/>
</dbReference>
<feature type="chain" id="PRO_5012119988" description="Peptidase S8/S53 domain-containing protein" evidence="7">
    <location>
        <begin position="22"/>
        <end position="769"/>
    </location>
</feature>
<evidence type="ECO:0000256" key="3">
    <source>
        <dbReference type="ARBA" id="ARBA00022801"/>
    </source>
</evidence>
<dbReference type="STRING" id="28066.RF819_11300"/>
<dbReference type="RefSeq" id="WP_078365073.1">
    <property type="nucleotide sequence ID" value="NZ_MTJN01000002.1"/>
</dbReference>
<comment type="similarity">
    <text evidence="1 5 6">Belongs to the peptidase S8 family.</text>
</comment>
<evidence type="ECO:0000256" key="6">
    <source>
        <dbReference type="RuleBase" id="RU003355"/>
    </source>
</evidence>
<dbReference type="InterPro" id="IPR050131">
    <property type="entry name" value="Peptidase_S8_subtilisin-like"/>
</dbReference>
<dbReference type="InterPro" id="IPR022398">
    <property type="entry name" value="Peptidase_S8_His-AS"/>
</dbReference>
<evidence type="ECO:0000256" key="2">
    <source>
        <dbReference type="ARBA" id="ARBA00022670"/>
    </source>
</evidence>
<evidence type="ECO:0000256" key="1">
    <source>
        <dbReference type="ARBA" id="ARBA00011073"/>
    </source>
</evidence>
<feature type="active site" description="Charge relay system" evidence="5">
    <location>
        <position position="130"/>
    </location>
</feature>
<evidence type="ECO:0000313" key="10">
    <source>
        <dbReference type="Proteomes" id="UP000190750"/>
    </source>
</evidence>
<proteinExistence type="inferred from homology"/>
<dbReference type="PROSITE" id="PS00137">
    <property type="entry name" value="SUBTILASE_HIS"/>
    <property type="match status" value="1"/>
</dbReference>
<dbReference type="EMBL" id="MTJN01000002">
    <property type="protein sequence ID" value="OOV07237.1"/>
    <property type="molecule type" value="Genomic_DNA"/>
</dbReference>
<evidence type="ECO:0000313" key="9">
    <source>
        <dbReference type="EMBL" id="OOV07237.1"/>
    </source>
</evidence>
<keyword evidence="10" id="KW-1185">Reference proteome</keyword>
<reference evidence="9 10" key="1">
    <citation type="submission" date="2017-01" db="EMBL/GenBank/DDBJ databases">
        <title>Genome sequencing of Rhodoferax fermentans JCM 7819.</title>
        <authorList>
            <person name="Kim Y.J."/>
            <person name="Farh M.E.-A."/>
            <person name="Yang D.-C."/>
        </authorList>
    </citation>
    <scope>NUCLEOTIDE SEQUENCE [LARGE SCALE GENOMIC DNA]</scope>
    <source>
        <strain evidence="9 10">JCM 7819</strain>
    </source>
</reference>
<protein>
    <recommendedName>
        <fullName evidence="8">Peptidase S8/S53 domain-containing protein</fullName>
    </recommendedName>
</protein>
<feature type="active site" description="Charge relay system" evidence="5">
    <location>
        <position position="97"/>
    </location>
</feature>
<comment type="caution">
    <text evidence="9">The sequence shown here is derived from an EMBL/GenBank/DDBJ whole genome shotgun (WGS) entry which is preliminary data.</text>
</comment>
<dbReference type="GO" id="GO:0006508">
    <property type="term" value="P:proteolysis"/>
    <property type="evidence" value="ECO:0007669"/>
    <property type="project" value="UniProtKB-KW"/>
</dbReference>
<dbReference type="InterPro" id="IPR023828">
    <property type="entry name" value="Peptidase_S8_Ser-AS"/>
</dbReference>
<dbReference type="GO" id="GO:0004252">
    <property type="term" value="F:serine-type endopeptidase activity"/>
    <property type="evidence" value="ECO:0007669"/>
    <property type="project" value="UniProtKB-UniRule"/>
</dbReference>
<evidence type="ECO:0000256" key="5">
    <source>
        <dbReference type="PROSITE-ProRule" id="PRU01240"/>
    </source>
</evidence>
<dbReference type="AlphaFoldDB" id="A0A1T1AT45"/>
<name>A0A1T1AT45_RHOFE</name>
<evidence type="ECO:0000256" key="4">
    <source>
        <dbReference type="ARBA" id="ARBA00022825"/>
    </source>
</evidence>
<keyword evidence="7" id="KW-0732">Signal</keyword>
<dbReference type="Pfam" id="PF00082">
    <property type="entry name" value="Peptidase_S8"/>
    <property type="match status" value="1"/>
</dbReference>
<feature type="active site" description="Charge relay system" evidence="5">
    <location>
        <position position="296"/>
    </location>
</feature>
<dbReference type="InterPro" id="IPR015500">
    <property type="entry name" value="Peptidase_S8_subtilisin-rel"/>
</dbReference>
<gene>
    <name evidence="9" type="ORF">RF819_11300</name>
</gene>
<evidence type="ECO:0000259" key="8">
    <source>
        <dbReference type="Pfam" id="PF00082"/>
    </source>
</evidence>
<dbReference type="InterPro" id="IPR023827">
    <property type="entry name" value="Peptidase_S8_Asp-AS"/>
</dbReference>
<keyword evidence="3 5" id="KW-0378">Hydrolase</keyword>
<sequence length="769" mass="78897">MFKLNTLTAAIMAALCGNALALDDPLALELTEEDSTELRTLATPTPVTSGATLVKAAPTAAERTARAYQGWLNQINKPYANQLASGNGTGVTVGVVDSGLQVSHPALRGRVQATYNAFTGGTDVTDQMGHGTHVSGIIAGSTTSGGLLEGVAPGAKLVMAKVFTTGSSSSVTIGKGIDWVVNVQKAPILSLSLGSSAAAMQSNIQNAVTKGTLITAALGNDGRASGSWPAAFAKASWAKGQIIAVGALDANNRRASFSNYDPTLANWTVFAPGVNVASSYSTPYAQNSYAYMSGTSMATPVVAGQAALIKSNWNFLPATDIAQIIFQSATHLCSDPVSAAVCAARKTPDSMYGWGLVNVGASLQPIGNLNVGTKTGAKVNFAGSSLASSKAGLASGLKGTKTLAVDKFNRAFVVYLSSAVSSSTVKTSATPTAAASTVSANGVKFSAEYAESTLVQNLWSNTEATSSNKLGKMSYSFSNDRGTSYGFGTGGTAASFFGLQSTGFAPLSLNGEGSRFSAPYFELAESATHFGYGSTLKNGTIVRFGMVSQNSANASSLLNLSAPVIARSLATMELQKNFGDVTGIMTIGRLQEDNSVLGMTGSGALGLGARASTSFVTLAGSVPIAPKSHFSAMATLGRTAAYENASSSLIDGASASSSMAWSLGLARQDILRDGDQLGFTLSMPLKTTSGSMQVTTAVAQSQEDGSLQYATQSLNLRPTGTQRDLELAYSTPMRLGGRLTALAQVKLQPGHDASAPTQFGLGVRYVHGF</sequence>
<evidence type="ECO:0000256" key="7">
    <source>
        <dbReference type="SAM" id="SignalP"/>
    </source>
</evidence>
<dbReference type="InterPro" id="IPR000209">
    <property type="entry name" value="Peptidase_S8/S53_dom"/>
</dbReference>
<dbReference type="SUPFAM" id="SSF52743">
    <property type="entry name" value="Subtilisin-like"/>
    <property type="match status" value="1"/>
</dbReference>
<dbReference type="PANTHER" id="PTHR43806">
    <property type="entry name" value="PEPTIDASE S8"/>
    <property type="match status" value="1"/>
</dbReference>
<feature type="signal peptide" evidence="7">
    <location>
        <begin position="1"/>
        <end position="21"/>
    </location>
</feature>
<keyword evidence="2 5" id="KW-0645">Protease</keyword>
<feature type="domain" description="Peptidase S8/S53" evidence="8">
    <location>
        <begin position="88"/>
        <end position="355"/>
    </location>
</feature>